<proteinExistence type="inferred from homology"/>
<dbReference type="Gene3D" id="1.20.1250.20">
    <property type="entry name" value="MFS general substrate transporter like domains"/>
    <property type="match status" value="2"/>
</dbReference>
<dbReference type="GeneID" id="28896406"/>
<dbReference type="RefSeq" id="XP_018186516.1">
    <property type="nucleotide sequence ID" value="XM_018331269.1"/>
</dbReference>
<comment type="similarity">
    <text evidence="2">Belongs to the major facilitator superfamily. Monocarboxylate porter (TC 2.A.1.13) family.</text>
</comment>
<dbReference type="CDD" id="cd17352">
    <property type="entry name" value="MFS_MCT_SLC16"/>
    <property type="match status" value="1"/>
</dbReference>
<feature type="domain" description="Major facilitator superfamily (MFS) profile" evidence="4">
    <location>
        <begin position="36"/>
        <end position="417"/>
    </location>
</feature>
<feature type="transmembrane region" description="Helical" evidence="3">
    <location>
        <begin position="76"/>
        <end position="96"/>
    </location>
</feature>
<feature type="transmembrane region" description="Helical" evidence="3">
    <location>
        <begin position="302"/>
        <end position="322"/>
    </location>
</feature>
<comment type="subcellular location">
    <subcellularLocation>
        <location evidence="1">Membrane</location>
        <topology evidence="1">Multi-pass membrane protein</topology>
    </subcellularLocation>
</comment>
<protein>
    <submittedName>
        <fullName evidence="5">Monocarboxylate permease-like protein, mch4</fullName>
    </submittedName>
</protein>
<dbReference type="InParanoid" id="A0A165FGT9"/>
<organism evidence="5 6">
    <name type="scientific">Xylona heveae (strain CBS 132557 / TC161)</name>
    <dbReference type="NCBI Taxonomy" id="1328760"/>
    <lineage>
        <taxon>Eukaryota</taxon>
        <taxon>Fungi</taxon>
        <taxon>Dikarya</taxon>
        <taxon>Ascomycota</taxon>
        <taxon>Pezizomycotina</taxon>
        <taxon>Xylonomycetes</taxon>
        <taxon>Xylonales</taxon>
        <taxon>Xylonaceae</taxon>
        <taxon>Xylona</taxon>
    </lineage>
</organism>
<feature type="transmembrane region" description="Helical" evidence="3">
    <location>
        <begin position="273"/>
        <end position="295"/>
    </location>
</feature>
<dbReference type="PANTHER" id="PTHR11360:SF280">
    <property type="entry name" value="MONOCARBOXYLATE TRANSPORTER, PUTATIVE (AFU_ORTHOLOGUE AFUA_1G05170)-RELATED"/>
    <property type="match status" value="1"/>
</dbReference>
<evidence type="ECO:0000256" key="2">
    <source>
        <dbReference type="ARBA" id="ARBA00006727"/>
    </source>
</evidence>
<dbReference type="AlphaFoldDB" id="A0A165FGT9"/>
<keyword evidence="6" id="KW-1185">Reference proteome</keyword>
<evidence type="ECO:0000256" key="3">
    <source>
        <dbReference type="SAM" id="Phobius"/>
    </source>
</evidence>
<dbReference type="OrthoDB" id="6509908at2759"/>
<feature type="transmembrane region" description="Helical" evidence="3">
    <location>
        <begin position="195"/>
        <end position="217"/>
    </location>
</feature>
<dbReference type="SUPFAM" id="SSF103473">
    <property type="entry name" value="MFS general substrate transporter"/>
    <property type="match status" value="1"/>
</dbReference>
<feature type="transmembrane region" description="Helical" evidence="3">
    <location>
        <begin position="365"/>
        <end position="386"/>
    </location>
</feature>
<dbReference type="InterPro" id="IPR036259">
    <property type="entry name" value="MFS_trans_sf"/>
</dbReference>
<keyword evidence="3" id="KW-0812">Transmembrane</keyword>
<feature type="transmembrane region" description="Helical" evidence="3">
    <location>
        <begin position="128"/>
        <end position="151"/>
    </location>
</feature>
<evidence type="ECO:0000313" key="6">
    <source>
        <dbReference type="Proteomes" id="UP000076632"/>
    </source>
</evidence>
<dbReference type="Pfam" id="PF07690">
    <property type="entry name" value="MFS_1"/>
    <property type="match status" value="1"/>
</dbReference>
<gene>
    <name evidence="5" type="ORF">L228DRAFT_240677</name>
</gene>
<evidence type="ECO:0000256" key="1">
    <source>
        <dbReference type="ARBA" id="ARBA00004141"/>
    </source>
</evidence>
<accession>A0A165FGT9</accession>
<dbReference type="GO" id="GO:0016020">
    <property type="term" value="C:membrane"/>
    <property type="evidence" value="ECO:0007669"/>
    <property type="project" value="UniProtKB-SubCell"/>
</dbReference>
<feature type="transmembrane region" description="Helical" evidence="3">
    <location>
        <begin position="238"/>
        <end position="261"/>
    </location>
</feature>
<name>A0A165FGT9_XYLHT</name>
<dbReference type="InterPro" id="IPR020846">
    <property type="entry name" value="MFS_dom"/>
</dbReference>
<keyword evidence="3" id="KW-1133">Transmembrane helix</keyword>
<dbReference type="InterPro" id="IPR011701">
    <property type="entry name" value="MFS"/>
</dbReference>
<dbReference type="InterPro" id="IPR050327">
    <property type="entry name" value="Proton-linked_MCT"/>
</dbReference>
<evidence type="ECO:0000313" key="5">
    <source>
        <dbReference type="EMBL" id="KZF20961.1"/>
    </source>
</evidence>
<keyword evidence="3" id="KW-0472">Membrane</keyword>
<feature type="transmembrane region" description="Helical" evidence="3">
    <location>
        <begin position="328"/>
        <end position="353"/>
    </location>
</feature>
<dbReference type="Proteomes" id="UP000076632">
    <property type="component" value="Unassembled WGS sequence"/>
</dbReference>
<reference evidence="5 6" key="1">
    <citation type="journal article" date="2016" name="Fungal Biol.">
        <title>The genome of Xylona heveae provides a window into fungal endophytism.</title>
        <authorList>
            <person name="Gazis R."/>
            <person name="Kuo A."/>
            <person name="Riley R."/>
            <person name="LaButti K."/>
            <person name="Lipzen A."/>
            <person name="Lin J."/>
            <person name="Amirebrahimi M."/>
            <person name="Hesse C.N."/>
            <person name="Spatafora J.W."/>
            <person name="Henrissat B."/>
            <person name="Hainaut M."/>
            <person name="Grigoriev I.V."/>
            <person name="Hibbett D.S."/>
        </authorList>
    </citation>
    <scope>NUCLEOTIDE SEQUENCE [LARGE SCALE GENOMIC DNA]</scope>
    <source>
        <strain evidence="5 6">TC161</strain>
    </source>
</reference>
<dbReference type="OMA" id="GKYIGIQ"/>
<feature type="transmembrane region" description="Helical" evidence="3">
    <location>
        <begin position="392"/>
        <end position="413"/>
    </location>
</feature>
<dbReference type="GO" id="GO:0022857">
    <property type="term" value="F:transmembrane transporter activity"/>
    <property type="evidence" value="ECO:0007669"/>
    <property type="project" value="InterPro"/>
</dbReference>
<feature type="transmembrane region" description="Helical" evidence="3">
    <location>
        <begin position="44"/>
        <end position="64"/>
    </location>
</feature>
<sequence>MASAASQESLVEDAGINCQEAQPTAYDTPPDGGIQAWLQVAGSFFLFFNSWGTVNTFGVFQTYYETNLLQDQSASNISWIGAIQAFLLLLVGVITGPLYDAGYFRALLFTGSALIVIGFMTLSVCSQYWQVLLAQAICIGVGNGCLYIPSVAIIPQYFFNRKAIATGIAASGSSVGGVLYPIVFRQLQPQIGFPWATRILGFLALATCSFSLCTMRLRQMPDQRRVLLEFSAFKEAPYALFCLAMFFGYIGFFNIIFYIQPYALRMHAMGEHLAFYLVPLLNAASVPGRIVPGLLGSRLGPLNILLVSACISGALCLCWIAIYTSGGLIALAILYGFFSGAFVSLPAVALTTLTPDFRSLGTRMGMCSVLCGLGSLCGSPVAGAILDKTGSYLGTQLYSGITICATGVLLFLARICKTGTKLRATA</sequence>
<feature type="transmembrane region" description="Helical" evidence="3">
    <location>
        <begin position="103"/>
        <end position="122"/>
    </location>
</feature>
<evidence type="ECO:0000259" key="4">
    <source>
        <dbReference type="PROSITE" id="PS50850"/>
    </source>
</evidence>
<dbReference type="PANTHER" id="PTHR11360">
    <property type="entry name" value="MONOCARBOXYLATE TRANSPORTER"/>
    <property type="match status" value="1"/>
</dbReference>
<feature type="transmembrane region" description="Helical" evidence="3">
    <location>
        <begin position="163"/>
        <end position="183"/>
    </location>
</feature>
<dbReference type="EMBL" id="KV407462">
    <property type="protein sequence ID" value="KZF20961.1"/>
    <property type="molecule type" value="Genomic_DNA"/>
</dbReference>
<dbReference type="PROSITE" id="PS50850">
    <property type="entry name" value="MFS"/>
    <property type="match status" value="1"/>
</dbReference>